<comment type="caution">
    <text evidence="2">The sequence shown here is derived from an EMBL/GenBank/DDBJ whole genome shotgun (WGS) entry which is preliminary data.</text>
</comment>
<sequence>MIKRKKRKDIQALRSRTRRKSSLGIRSVRKSPFSARSLFGKVSLCAFGKEIKEQVKKASLTIEAAFALPLFFFGMVTMIHFMDVYRIQTEHLSKLCQSAKEAGMYAYVVGGDGVEEITLPDVYKYKPIGGLIPLPAKWQYNKVRVHAWTGADRGNGNSEENKKPENMVYVTVSGSVYHKKLNCSHLNLSVTKVSGGNVSSRRNENGEKYHACESCSRGQAPESTVYITKSGNRYHNDKNCSGLKRSVRLVKESEAGNLHACKRCG</sequence>
<accession>A0ABX2H746</accession>
<organism evidence="2 3">
    <name type="scientific">Blautia faecis</name>
    <dbReference type="NCBI Taxonomy" id="871665"/>
    <lineage>
        <taxon>Bacteria</taxon>
        <taxon>Bacillati</taxon>
        <taxon>Bacillota</taxon>
        <taxon>Clostridia</taxon>
        <taxon>Lachnospirales</taxon>
        <taxon>Lachnospiraceae</taxon>
        <taxon>Blautia</taxon>
    </lineage>
</organism>
<name>A0ABX2H746_9FIRM</name>
<keyword evidence="1" id="KW-0472">Membrane</keyword>
<evidence type="ECO:0000313" key="3">
    <source>
        <dbReference type="Proteomes" id="UP001644719"/>
    </source>
</evidence>
<feature type="transmembrane region" description="Helical" evidence="1">
    <location>
        <begin position="60"/>
        <end position="82"/>
    </location>
</feature>
<dbReference type="RefSeq" id="WP_148462197.1">
    <property type="nucleotide sequence ID" value="NZ_JAAINN010000004.1"/>
</dbReference>
<gene>
    <name evidence="2" type="ORF">G5B17_09760</name>
</gene>
<keyword evidence="3" id="KW-1185">Reference proteome</keyword>
<evidence type="ECO:0000256" key="1">
    <source>
        <dbReference type="SAM" id="Phobius"/>
    </source>
</evidence>
<dbReference type="Proteomes" id="UP001644719">
    <property type="component" value="Unassembled WGS sequence"/>
</dbReference>
<dbReference type="EMBL" id="JAAITS010000024">
    <property type="protein sequence ID" value="NSG85716.1"/>
    <property type="molecule type" value="Genomic_DNA"/>
</dbReference>
<evidence type="ECO:0000313" key="2">
    <source>
        <dbReference type="EMBL" id="NSG85716.1"/>
    </source>
</evidence>
<reference evidence="2 3" key="1">
    <citation type="journal article" date="2020" name="Cell Host Microbe">
        <title>Functional and Genomic Variation between Human-Derived Isolates of Lachnospiraceae Reveals Inter- and Intra-Species Diversity.</title>
        <authorList>
            <person name="Sorbara M.T."/>
            <person name="Littmann E.R."/>
            <person name="Fontana E."/>
            <person name="Moody T.U."/>
            <person name="Kohout C.E."/>
            <person name="Gjonbalaj M."/>
            <person name="Eaton V."/>
            <person name="Seok R."/>
            <person name="Leiner I.M."/>
            <person name="Pamer E.G."/>
        </authorList>
    </citation>
    <scope>NUCLEOTIDE SEQUENCE [LARGE SCALE GENOMIC DNA]</scope>
    <source>
        <strain evidence="2 3">MSK.17.74</strain>
    </source>
</reference>
<protein>
    <recommendedName>
        <fullName evidence="4">Pilus assembly protein</fullName>
    </recommendedName>
</protein>
<keyword evidence="1" id="KW-1133">Transmembrane helix</keyword>
<proteinExistence type="predicted"/>
<keyword evidence="1" id="KW-0812">Transmembrane</keyword>
<evidence type="ECO:0008006" key="4">
    <source>
        <dbReference type="Google" id="ProtNLM"/>
    </source>
</evidence>